<dbReference type="Gene3D" id="3.30.200.20">
    <property type="entry name" value="Phosphorylase Kinase, domain 1"/>
    <property type="match status" value="1"/>
</dbReference>
<reference evidence="10" key="2">
    <citation type="submission" date="2022-10" db="EMBL/GenBank/DDBJ databases">
        <authorList>
            <consortium name="ENA_rothamsted_submissions"/>
            <consortium name="culmorum"/>
            <person name="King R."/>
        </authorList>
    </citation>
    <scope>NUCLEOTIDE SEQUENCE</scope>
</reference>
<dbReference type="InterPro" id="IPR011009">
    <property type="entry name" value="Kinase-like_dom_sf"/>
</dbReference>
<protein>
    <submittedName>
        <fullName evidence="10">Uncharacterized protein</fullName>
    </submittedName>
</protein>
<evidence type="ECO:0000256" key="5">
    <source>
        <dbReference type="ARBA" id="ARBA00022840"/>
    </source>
</evidence>
<gene>
    <name evidence="10" type="ORF">CHIRRI_LOCUS2151</name>
</gene>
<dbReference type="FunFam" id="3.30.200.20:FF:000042">
    <property type="entry name" value="Aurora kinase A"/>
    <property type="match status" value="1"/>
</dbReference>
<dbReference type="GO" id="GO:0007476">
    <property type="term" value="P:imaginal disc-derived wing morphogenesis"/>
    <property type="evidence" value="ECO:0007669"/>
    <property type="project" value="UniProtKB-ARBA"/>
</dbReference>
<dbReference type="Gene3D" id="1.10.510.10">
    <property type="entry name" value="Transferase(Phosphotransferase) domain 1"/>
    <property type="match status" value="1"/>
</dbReference>
<dbReference type="PANTHER" id="PTHR24353:SF37">
    <property type="entry name" value="CAMP-DEPENDENT PROTEIN KINASE CATALYTIC SUBUNIT PRKX"/>
    <property type="match status" value="1"/>
</dbReference>
<accession>A0A9P0IQC0</accession>
<dbReference type="GO" id="GO:0005829">
    <property type="term" value="C:cytosol"/>
    <property type="evidence" value="ECO:0007669"/>
    <property type="project" value="TreeGrafter"/>
</dbReference>
<keyword evidence="1 7" id="KW-0723">Serine/threonine-protein kinase</keyword>
<evidence type="ECO:0000256" key="7">
    <source>
        <dbReference type="RuleBase" id="RU000304"/>
    </source>
</evidence>
<organism evidence="10 11">
    <name type="scientific">Chironomus riparius</name>
    <dbReference type="NCBI Taxonomy" id="315576"/>
    <lineage>
        <taxon>Eukaryota</taxon>
        <taxon>Metazoa</taxon>
        <taxon>Ecdysozoa</taxon>
        <taxon>Arthropoda</taxon>
        <taxon>Hexapoda</taxon>
        <taxon>Insecta</taxon>
        <taxon>Pterygota</taxon>
        <taxon>Neoptera</taxon>
        <taxon>Endopterygota</taxon>
        <taxon>Diptera</taxon>
        <taxon>Nematocera</taxon>
        <taxon>Chironomoidea</taxon>
        <taxon>Chironomidae</taxon>
        <taxon>Chironominae</taxon>
        <taxon>Chironomus</taxon>
    </lineage>
</organism>
<evidence type="ECO:0000256" key="3">
    <source>
        <dbReference type="ARBA" id="ARBA00022741"/>
    </source>
</evidence>
<dbReference type="OrthoDB" id="49605at2759"/>
<feature type="binding site" evidence="6">
    <location>
        <position position="54"/>
    </location>
    <ligand>
        <name>ATP</name>
        <dbReference type="ChEBI" id="CHEBI:30616"/>
    </ligand>
</feature>
<evidence type="ECO:0000256" key="4">
    <source>
        <dbReference type="ARBA" id="ARBA00022777"/>
    </source>
</evidence>
<keyword evidence="4" id="KW-0418">Kinase</keyword>
<dbReference type="EMBL" id="OU895877">
    <property type="protein sequence ID" value="CAH1711577.1"/>
    <property type="molecule type" value="Genomic_DNA"/>
</dbReference>
<dbReference type="PANTHER" id="PTHR24353">
    <property type="entry name" value="CYCLIC NUCLEOTIDE-DEPENDENT PROTEIN KINASE"/>
    <property type="match status" value="1"/>
</dbReference>
<dbReference type="SMART" id="SM00220">
    <property type="entry name" value="S_TKc"/>
    <property type="match status" value="1"/>
</dbReference>
<comment type="similarity">
    <text evidence="7">Belongs to the protein kinase superfamily.</text>
</comment>
<dbReference type="PROSITE" id="PS00107">
    <property type="entry name" value="PROTEIN_KINASE_ATP"/>
    <property type="match status" value="1"/>
</dbReference>
<evidence type="ECO:0000259" key="8">
    <source>
        <dbReference type="PROSITE" id="PS50011"/>
    </source>
</evidence>
<feature type="domain" description="Protein kinase" evidence="8">
    <location>
        <begin position="25"/>
        <end position="279"/>
    </location>
</feature>
<keyword evidence="2" id="KW-0808">Transferase</keyword>
<dbReference type="GO" id="GO:0005524">
    <property type="term" value="F:ATP binding"/>
    <property type="evidence" value="ECO:0007669"/>
    <property type="project" value="UniProtKB-UniRule"/>
</dbReference>
<name>A0A9P0IQC0_9DIPT</name>
<evidence type="ECO:0000256" key="2">
    <source>
        <dbReference type="ARBA" id="ARBA00022679"/>
    </source>
</evidence>
<sequence>MEKEISLTCKFKNDENLLQEKELNFNVMKTLGTGTFGRVVLCSERSEKTYYAVKILPINDVINKKQIEHVKNEKNVLLEISHPFIVNMKSFARDQRNLYMIFEFVAGGELFSYLRKMKCFNTLTANFYAREIILPIEYLHSLNIIYRDLKPENLLLDSDGHLKITDFGFCKKLKERTWTICGTSEYLAPEIIQNRGHNKGVDFWALGILLYEMLVGRPPYHANDPYAVYDLIINGKIDWPKNIDLVAKDLIKKLLTVDRTKRLGCMKNGIRDIKFHRFFKDIVWSDVYDCKYDPPIKPNVRSIDDTSNYGDYNEEYLYEEAEKCDYDIFCDF</sequence>
<dbReference type="GO" id="GO:0005952">
    <property type="term" value="C:cAMP-dependent protein kinase complex"/>
    <property type="evidence" value="ECO:0007669"/>
    <property type="project" value="TreeGrafter"/>
</dbReference>
<evidence type="ECO:0000313" key="10">
    <source>
        <dbReference type="EMBL" id="CAH1711577.1"/>
    </source>
</evidence>
<dbReference type="Pfam" id="PF00069">
    <property type="entry name" value="Pkinase"/>
    <property type="match status" value="1"/>
</dbReference>
<evidence type="ECO:0000256" key="1">
    <source>
        <dbReference type="ARBA" id="ARBA00022527"/>
    </source>
</evidence>
<dbReference type="PROSITE" id="PS50011">
    <property type="entry name" value="PROTEIN_KINASE_DOM"/>
    <property type="match status" value="1"/>
</dbReference>
<keyword evidence="5 6" id="KW-0067">ATP-binding</keyword>
<dbReference type="PROSITE" id="PS00108">
    <property type="entry name" value="PROTEIN_KINASE_ST"/>
    <property type="match status" value="1"/>
</dbReference>
<feature type="domain" description="AGC-kinase C-terminal" evidence="9">
    <location>
        <begin position="280"/>
        <end position="332"/>
    </location>
</feature>
<proteinExistence type="inferred from homology"/>
<dbReference type="InterPro" id="IPR017441">
    <property type="entry name" value="Protein_kinase_ATP_BS"/>
</dbReference>
<dbReference type="Proteomes" id="UP001153620">
    <property type="component" value="Chromosome 1"/>
</dbReference>
<dbReference type="CDD" id="cd05580">
    <property type="entry name" value="STKc_PKA_like"/>
    <property type="match status" value="1"/>
</dbReference>
<dbReference type="SUPFAM" id="SSF56112">
    <property type="entry name" value="Protein kinase-like (PK-like)"/>
    <property type="match status" value="1"/>
</dbReference>
<dbReference type="GO" id="GO:0004691">
    <property type="term" value="F:cAMP-dependent protein kinase activity"/>
    <property type="evidence" value="ECO:0007669"/>
    <property type="project" value="TreeGrafter"/>
</dbReference>
<dbReference type="InterPro" id="IPR000961">
    <property type="entry name" value="AGC-kinase_C"/>
</dbReference>
<dbReference type="AlphaFoldDB" id="A0A9P0IQC0"/>
<keyword evidence="11" id="KW-1185">Reference proteome</keyword>
<dbReference type="PROSITE" id="PS51285">
    <property type="entry name" value="AGC_KINASE_CTER"/>
    <property type="match status" value="1"/>
</dbReference>
<evidence type="ECO:0000313" key="11">
    <source>
        <dbReference type="Proteomes" id="UP001153620"/>
    </source>
</evidence>
<dbReference type="InterPro" id="IPR008271">
    <property type="entry name" value="Ser/Thr_kinase_AS"/>
</dbReference>
<dbReference type="FunFam" id="1.10.510.10:FF:000005">
    <property type="entry name" value="cAMP-dependent protein kinase catalytic subunit alpha"/>
    <property type="match status" value="1"/>
</dbReference>
<reference evidence="10" key="1">
    <citation type="submission" date="2022-01" db="EMBL/GenBank/DDBJ databases">
        <authorList>
            <person name="King R."/>
        </authorList>
    </citation>
    <scope>NUCLEOTIDE SEQUENCE</scope>
</reference>
<keyword evidence="3 6" id="KW-0547">Nucleotide-binding</keyword>
<evidence type="ECO:0000256" key="6">
    <source>
        <dbReference type="PROSITE-ProRule" id="PRU10141"/>
    </source>
</evidence>
<dbReference type="InterPro" id="IPR000719">
    <property type="entry name" value="Prot_kinase_dom"/>
</dbReference>
<evidence type="ECO:0000259" key="9">
    <source>
        <dbReference type="PROSITE" id="PS51285"/>
    </source>
</evidence>